<dbReference type="Proteomes" id="UP001596403">
    <property type="component" value="Unassembled WGS sequence"/>
</dbReference>
<feature type="chain" id="PRO_5047186471" evidence="1">
    <location>
        <begin position="23"/>
        <end position="1612"/>
    </location>
</feature>
<feature type="domain" description="Tip attachment protein J" evidence="2">
    <location>
        <begin position="325"/>
        <end position="484"/>
    </location>
</feature>
<comment type="caution">
    <text evidence="3">The sequence shown here is derived from an EMBL/GenBank/DDBJ whole genome shotgun (WGS) entry which is preliminary data.</text>
</comment>
<evidence type="ECO:0000259" key="2">
    <source>
        <dbReference type="Pfam" id="PF13550"/>
    </source>
</evidence>
<gene>
    <name evidence="3" type="ORF">ACFQAU_02785</name>
</gene>
<dbReference type="Gene3D" id="2.60.120.260">
    <property type="entry name" value="Galactose-binding domain-like"/>
    <property type="match status" value="1"/>
</dbReference>
<protein>
    <submittedName>
        <fullName evidence="3">Phage tail protein</fullName>
    </submittedName>
</protein>
<accession>A0ABW1YWU1</accession>
<dbReference type="EMBL" id="JBHSWA010000001">
    <property type="protein sequence ID" value="MFC6640811.1"/>
    <property type="molecule type" value="Genomic_DNA"/>
</dbReference>
<keyword evidence="1" id="KW-0732">Signal</keyword>
<evidence type="ECO:0000313" key="3">
    <source>
        <dbReference type="EMBL" id="MFC6640811.1"/>
    </source>
</evidence>
<evidence type="ECO:0000256" key="1">
    <source>
        <dbReference type="SAM" id="SignalP"/>
    </source>
</evidence>
<name>A0ABW1YWU1_9RHOB</name>
<reference evidence="4" key="1">
    <citation type="journal article" date="2019" name="Int. J. Syst. Evol. Microbiol.">
        <title>The Global Catalogue of Microorganisms (GCM) 10K type strain sequencing project: providing services to taxonomists for standard genome sequencing and annotation.</title>
        <authorList>
            <consortium name="The Broad Institute Genomics Platform"/>
            <consortium name="The Broad Institute Genome Sequencing Center for Infectious Disease"/>
            <person name="Wu L."/>
            <person name="Ma J."/>
        </authorList>
    </citation>
    <scope>NUCLEOTIDE SEQUENCE [LARGE SCALE GENOMIC DNA]</scope>
    <source>
        <strain evidence="4">NBRC 111368</strain>
    </source>
</reference>
<proteinExistence type="predicted"/>
<evidence type="ECO:0000313" key="4">
    <source>
        <dbReference type="Proteomes" id="UP001596403"/>
    </source>
</evidence>
<keyword evidence="4" id="KW-1185">Reference proteome</keyword>
<dbReference type="RefSeq" id="WP_132447036.1">
    <property type="nucleotide sequence ID" value="NZ_JBHSWA010000001.1"/>
</dbReference>
<dbReference type="Pfam" id="PF13550">
    <property type="entry name" value="Phage-tail_3"/>
    <property type="match status" value="1"/>
</dbReference>
<organism evidence="3 4">
    <name type="scientific">Sulfitobacter profundi</name>
    <dbReference type="NCBI Taxonomy" id="2679961"/>
    <lineage>
        <taxon>Bacteria</taxon>
        <taxon>Pseudomonadati</taxon>
        <taxon>Pseudomonadota</taxon>
        <taxon>Alphaproteobacteria</taxon>
        <taxon>Rhodobacterales</taxon>
        <taxon>Roseobacteraceae</taxon>
        <taxon>Sulfitobacter</taxon>
    </lineage>
</organism>
<feature type="signal peptide" evidence="1">
    <location>
        <begin position="1"/>
        <end position="22"/>
    </location>
</feature>
<dbReference type="InterPro" id="IPR032876">
    <property type="entry name" value="J_dom"/>
</dbReference>
<sequence>MKQFPTFAAVLLVALVSAGAAAADPVTALITAINAFAATSAVAAFVVRMGMSLVFSALASALAGKPSQRQPGIKTEHSTTGGVNPQTFILGTYATAGNTAAPPYSHPNSGKYPNIYLTYVIDIADMPGVSFSRLMVSGEYVEDLRPSSDPTRDFEGELEGEHPHLWLTWHDGSQSLADPYMLEHYATHAERPWQSDMVGTGLTYAVVTFKYNRERWNQLPGVRFEVKGIPLYDPRADGTVGGTGAQRWNDPSTWAQSDNPAVMIYNILRGLTLPDGRRWGGKVAAGDLPLDNWFAAMNECDLDVALAAGGTEAQYRAGLEVSVDTEPAAVIEELMKACSASLSEVGGVYKLRVGPPALPVFFMSDEDVVVDRPQSLAPYPGLDGVHNAIHATHPSPAALWESRDAPPRYNAEWEAEDGGRQLVAQVDLPAVASDTQVQRLMQAWIDDERRFRRHSLTLPPEAAVLEPLDAIAWTSAREGYNAKIFEIGEATDDLTTCLQALAMRERDAGDFAWVPANEIPVTHPDPRPTRPLARVVTLLNLEAIALVDGAAVGRRPGFLLNWDAATIAPHEGLEYQVELPTGVVVTSGVVADATEGQVVISAGLLPLTGYRARARILGARPGSWTDWVLGTTLDIRFSTADLTVEVTDQLAAVDVLSDDLAVVKGTADGVRQDHNALVAGFLGGTLATAFADVDQETTKLSSEIDDLGRKYQPNHFEEDGKHWTYNIDGNPDTWGGLNSSIQFRTVPNVGRVAYAAFNISSNAHVAPKSGYLPFIAGNTYRMRVQIRHVGALVAGTKVVMLMRKFDENYISTGNIASLSIPFVAPNTWETYEIEHTASGDAAYVLPFIYFPAAYNNPGAQVEVRLLDIADITDTAQAQATLSATLTQNYLTATDTTEAISEARLELEAEITKVGESGDAFTAILDTYDPAKAGAAAGGSTGAAALGQSGTTIITENGTARDTAGATNGYILTIPTDTALQFGARRVKISVMARKPATNGATRFSVAYSTSDTGNSGAMDADRDLSTGWEWYTFFYDVPAPNAGGLDFLGIYGDNSKTGKGTEVARVLIEVSSEAGELPEIATLQGDITNIYALDANGLNGTVFGAMLNELNVAGNGKIAGVDNFGTAMADLHGNVSASYLLRARAGGQVGELEVVAWDNASGGGTAIFLSAEYIFARGTLNANLLAVGNNANMLFNTDFEDGLAYFATGVSGTAGVDTQLVVRPPGVNNWTDGINPVLRAYQNSAATTGYFDFYPKHKDGAGNQVNIPVEPGEYYELSAYVSTHRCAGTLYLQWHDAAGAAIVAPSVPVPVGGGPSNDPMAWQRPFLIAQAPSNAKTVRPIFRKHSTASGSDSYLFVYKPMLAKTHRDATQPSQYLARGTTYVDGQKVITGTLYADAVNTGSFSAAGLAVFGDTLKSSNFNGLIDGAGAITDPGSQGWAITAQGNAAFTNLLVKEDLQVGAASAGASVSEYATPVVKDHDGTSSSIYTGQWPTDTFWTLAWDCEFRNRRGSTTYNGDTLTYTTTDHRTRAVPQYRFKIGGVWQSWVTVSPSGYSNSKTTFDKHSVTLVLIGDYESCQLRIIFQEITQSRSGNDPYNNANVQKVNVIAKALIR</sequence>